<evidence type="ECO:0000256" key="5">
    <source>
        <dbReference type="ARBA" id="ARBA00066388"/>
    </source>
</evidence>
<dbReference type="OrthoDB" id="9802264at2"/>
<evidence type="ECO:0000256" key="4">
    <source>
        <dbReference type="ARBA" id="ARBA00022840"/>
    </source>
</evidence>
<dbReference type="SUPFAM" id="SSF52540">
    <property type="entry name" value="P-loop containing nucleoside triphosphate hydrolases"/>
    <property type="match status" value="1"/>
</dbReference>
<dbReference type="EMBL" id="VOHM01000015">
    <property type="protein sequence ID" value="TWT24548.1"/>
    <property type="molecule type" value="Genomic_DNA"/>
</dbReference>
<dbReference type="Pfam" id="PF00005">
    <property type="entry name" value="ABC_tran"/>
    <property type="match status" value="1"/>
</dbReference>
<dbReference type="GO" id="GO:0005524">
    <property type="term" value="F:ATP binding"/>
    <property type="evidence" value="ECO:0007669"/>
    <property type="project" value="UniProtKB-KW"/>
</dbReference>
<organism evidence="7 8">
    <name type="scientific">Corynebacterium canis</name>
    <dbReference type="NCBI Taxonomy" id="679663"/>
    <lineage>
        <taxon>Bacteria</taxon>
        <taxon>Bacillati</taxon>
        <taxon>Actinomycetota</taxon>
        <taxon>Actinomycetes</taxon>
        <taxon>Mycobacteriales</taxon>
        <taxon>Corynebacteriaceae</taxon>
        <taxon>Corynebacterium</taxon>
    </lineage>
</organism>
<dbReference type="Gene3D" id="3.40.50.300">
    <property type="entry name" value="P-loop containing nucleotide triphosphate hydrolases"/>
    <property type="match status" value="1"/>
</dbReference>
<evidence type="ECO:0000313" key="8">
    <source>
        <dbReference type="Proteomes" id="UP000320791"/>
    </source>
</evidence>
<dbReference type="InterPro" id="IPR027417">
    <property type="entry name" value="P-loop_NTPase"/>
</dbReference>
<sequence length="407" mass="44164">MSEQNVNTEAEFATRGAGQGGAAILIENVTKRYGSKKAAVDQLTMEIPAGKIVVFVGPSGCGKTTTLKMINRLIEPTEGRIVINGEDVTHINGDKLRRGIGYVIQAGGLLPHLTVGANIAMVPKMLKWDKKRIAARVDELLELVNLDPEVYRDRYPKELSGGQQQRVGVARALAADPPVLLMDEPFGAVDPITRQHLQDELINIQSELHKTIVCVTHDFDEALKLGDWIAIFNDGAHIVQYDTPERILAEPADEFVEDFIGSGAGLKQLNLKRVKDVDLLSATVGKPGDDPRQLIRTAEAAGHNHVVIVDHKHRPLAWLSREQLRTMPAILNRRAKDLPVVSTLSTLNDALDTMLVSSSGSALVVGPRHVLHGVIDVETVMHAIAELRQTSANAPAPVGTNADVESS</sequence>
<dbReference type="AlphaFoldDB" id="A0A5C5UEY5"/>
<evidence type="ECO:0000256" key="1">
    <source>
        <dbReference type="ARBA" id="ARBA00005417"/>
    </source>
</evidence>
<keyword evidence="2" id="KW-0813">Transport</keyword>
<comment type="caution">
    <text evidence="7">The sequence shown here is derived from an EMBL/GenBank/DDBJ whole genome shotgun (WGS) entry which is preliminary data.</text>
</comment>
<dbReference type="RefSeq" id="WP_146324539.1">
    <property type="nucleotide sequence ID" value="NZ_BAABLR010000020.1"/>
</dbReference>
<comment type="similarity">
    <text evidence="1">Belongs to the ABC transporter superfamily.</text>
</comment>
<keyword evidence="3" id="KW-0547">Nucleotide-binding</keyword>
<dbReference type="GO" id="GO:0015418">
    <property type="term" value="F:ABC-type quaternary ammonium compound transporting activity"/>
    <property type="evidence" value="ECO:0007669"/>
    <property type="project" value="UniProtKB-EC"/>
</dbReference>
<evidence type="ECO:0000313" key="7">
    <source>
        <dbReference type="EMBL" id="TWT24548.1"/>
    </source>
</evidence>
<dbReference type="FunFam" id="3.40.50.300:FF:000425">
    <property type="entry name" value="Probable ABC transporter, ATP-binding subunit"/>
    <property type="match status" value="1"/>
</dbReference>
<dbReference type="SMART" id="SM00382">
    <property type="entry name" value="AAA"/>
    <property type="match status" value="1"/>
</dbReference>
<dbReference type="InterPro" id="IPR003439">
    <property type="entry name" value="ABC_transporter-like_ATP-bd"/>
</dbReference>
<evidence type="ECO:0000256" key="3">
    <source>
        <dbReference type="ARBA" id="ARBA00022741"/>
    </source>
</evidence>
<dbReference type="EC" id="7.6.2.9" evidence="5"/>
<dbReference type="SUPFAM" id="SSF54631">
    <property type="entry name" value="CBS-domain pair"/>
    <property type="match status" value="1"/>
</dbReference>
<dbReference type="PROSITE" id="PS00211">
    <property type="entry name" value="ABC_TRANSPORTER_1"/>
    <property type="match status" value="1"/>
</dbReference>
<feature type="domain" description="ABC transporter" evidence="6">
    <location>
        <begin position="24"/>
        <end position="260"/>
    </location>
</feature>
<dbReference type="InterPro" id="IPR046342">
    <property type="entry name" value="CBS_dom_sf"/>
</dbReference>
<keyword evidence="4 7" id="KW-0067">ATP-binding</keyword>
<gene>
    <name evidence="7" type="ORF">FRX94_07625</name>
</gene>
<dbReference type="InterPro" id="IPR017871">
    <property type="entry name" value="ABC_transporter-like_CS"/>
</dbReference>
<dbReference type="Proteomes" id="UP000320791">
    <property type="component" value="Unassembled WGS sequence"/>
</dbReference>
<accession>A0A5C5UEY5</accession>
<dbReference type="GO" id="GO:0016887">
    <property type="term" value="F:ATP hydrolysis activity"/>
    <property type="evidence" value="ECO:0007669"/>
    <property type="project" value="InterPro"/>
</dbReference>
<proteinExistence type="inferred from homology"/>
<name>A0A5C5UEY5_9CORY</name>
<reference evidence="7 8" key="1">
    <citation type="submission" date="2019-08" db="EMBL/GenBank/DDBJ databases">
        <authorList>
            <person name="Lei W."/>
        </authorList>
    </citation>
    <scope>NUCLEOTIDE SEQUENCE [LARGE SCALE GENOMIC DNA]</scope>
    <source>
        <strain evidence="7 8">CCUG 58627</strain>
    </source>
</reference>
<evidence type="ECO:0000256" key="2">
    <source>
        <dbReference type="ARBA" id="ARBA00022448"/>
    </source>
</evidence>
<protein>
    <recommendedName>
        <fullName evidence="5">ABC-type quaternary amine transporter</fullName>
        <ecNumber evidence="5">7.6.2.9</ecNumber>
    </recommendedName>
</protein>
<evidence type="ECO:0000259" key="6">
    <source>
        <dbReference type="PROSITE" id="PS50893"/>
    </source>
</evidence>
<dbReference type="InterPro" id="IPR003593">
    <property type="entry name" value="AAA+_ATPase"/>
</dbReference>
<dbReference type="PANTHER" id="PTHR43117">
    <property type="entry name" value="OSMOPROTECTANT IMPORT ATP-BINDING PROTEIN OSMV"/>
    <property type="match status" value="1"/>
</dbReference>
<dbReference type="PANTHER" id="PTHR43117:SF4">
    <property type="entry name" value="OSMOPROTECTANT IMPORT ATP-BINDING PROTEIN OSMV"/>
    <property type="match status" value="1"/>
</dbReference>
<dbReference type="PROSITE" id="PS50893">
    <property type="entry name" value="ABC_TRANSPORTER_2"/>
    <property type="match status" value="1"/>
</dbReference>
<keyword evidence="8" id="KW-1185">Reference proteome</keyword>